<evidence type="ECO:0000256" key="18">
    <source>
        <dbReference type="PROSITE-ProRule" id="PRU10141"/>
    </source>
</evidence>
<comment type="subcellular location">
    <subcellularLocation>
        <location evidence="1">Membrane</location>
        <topology evidence="1">Single-pass type I membrane protein</topology>
    </subcellularLocation>
</comment>
<sequence>MANKIFLLLLPLILSFSSSTSPSDSLSKGSSLSVENPNDVLTSPSGIFSAGFFPVGDNAYCFTIWFSKPFCDGNCTTVWMANRDQPVNGKQSSLSLLKSGNLVLTDAGRFTVWSTNTFSQSTVNLQLNDNGNLILYDLEASVILWKSFDFPTDTLLPEQPLIKDKKLVSSRSQSNFSSGFFKLYFDNDNVLRLLYDGPETSSIYWPDPELMSWEAGRSTYNSSRIAVFDSLGNFSSTDDFTSMSADNGVGIQRRLKIDFDGNLRLYSREDGRDTWVVSWQALSQPCRIHGTCGPNSYCSYVPDFGRKCSCLQGFKLNDHTDWSLGCETEFNLSCSKNDSGFLQLTNLEFFGYDYGFYPNYTLEMCEDLCLQTCGCKGFQFKFIKHDYPSNIPYCFLKTVLLNGHHSPNFEGDLYLKVQKSSLNSGTPAEEFRLDCSGAVVTQLGRRYAESHENGTIKAILWFVCAAGVVELFGVLLVWCFLIRNQNHTGASKQGYFFIDTGFRKFTHSELKKATRGFSEEIGRGGGGIVYKGILPDGRVAAIKQLNEANQGEAEFRAEVSIIGKLNHMHLIEMWGYCAEGKHRLLVYHYMEHGSLADKLSSDALDCEKRFDIAVGTARGLAYLHEECLEWVLHCDIKPRNILLGYNYQAKLSDFGLSRQLKRESQAGSSFSRIRGTRGYMAPEWVMNLPITSKVDVFSYGMVLLEMVTGMNPTEDMQNRGLVTWLREKMKEDNATDSWIEKMVDRNLKGKYDKDIGKMEILVRVALKCVNDDKDARPTMGEVVQMLLHHENGSVSI</sequence>
<evidence type="ECO:0000256" key="16">
    <source>
        <dbReference type="ARBA" id="ARBA00048679"/>
    </source>
</evidence>
<proteinExistence type="inferred from homology"/>
<keyword evidence="9 17" id="KW-0067">ATP-binding</keyword>
<dbReference type="FunFam" id="2.90.10.10:FF:000017">
    <property type="entry name" value="Putative receptor protein kinase ZmPK1"/>
    <property type="match status" value="1"/>
</dbReference>
<keyword evidence="14" id="KW-0325">Glycoprotein</keyword>
<evidence type="ECO:0000256" key="11">
    <source>
        <dbReference type="ARBA" id="ARBA00023136"/>
    </source>
</evidence>
<dbReference type="Gene3D" id="2.90.10.10">
    <property type="entry name" value="Bulb-type lectin domain"/>
    <property type="match status" value="2"/>
</dbReference>
<dbReference type="GO" id="GO:0004674">
    <property type="term" value="F:protein serine/threonine kinase activity"/>
    <property type="evidence" value="ECO:0007669"/>
    <property type="project" value="UniProtKB-KW"/>
</dbReference>
<evidence type="ECO:0000256" key="15">
    <source>
        <dbReference type="ARBA" id="ARBA00047899"/>
    </source>
</evidence>
<keyword evidence="10 19" id="KW-1133">Transmembrane helix</keyword>
<dbReference type="CDD" id="cd14066">
    <property type="entry name" value="STKc_IRAK"/>
    <property type="match status" value="1"/>
</dbReference>
<feature type="signal peptide" evidence="20">
    <location>
        <begin position="1"/>
        <end position="19"/>
    </location>
</feature>
<organism evidence="24 25">
    <name type="scientific">Dovyalis caffra</name>
    <dbReference type="NCBI Taxonomy" id="77055"/>
    <lineage>
        <taxon>Eukaryota</taxon>
        <taxon>Viridiplantae</taxon>
        <taxon>Streptophyta</taxon>
        <taxon>Embryophyta</taxon>
        <taxon>Tracheophyta</taxon>
        <taxon>Spermatophyta</taxon>
        <taxon>Magnoliopsida</taxon>
        <taxon>eudicotyledons</taxon>
        <taxon>Gunneridae</taxon>
        <taxon>Pentapetalae</taxon>
        <taxon>rosids</taxon>
        <taxon>fabids</taxon>
        <taxon>Malpighiales</taxon>
        <taxon>Salicaceae</taxon>
        <taxon>Flacourtieae</taxon>
        <taxon>Dovyalis</taxon>
    </lineage>
</organism>
<dbReference type="PROSITE" id="PS50011">
    <property type="entry name" value="PROTEIN_KINASE_DOM"/>
    <property type="match status" value="1"/>
</dbReference>
<dbReference type="PIRSF" id="PIRSF000641">
    <property type="entry name" value="SRK"/>
    <property type="match status" value="1"/>
</dbReference>
<dbReference type="PROSITE" id="PS00107">
    <property type="entry name" value="PROTEIN_KINASE_ATP"/>
    <property type="match status" value="1"/>
</dbReference>
<evidence type="ECO:0000259" key="23">
    <source>
        <dbReference type="PROSITE" id="PS50948"/>
    </source>
</evidence>
<dbReference type="CDD" id="cd01098">
    <property type="entry name" value="PAN_AP_plant"/>
    <property type="match status" value="1"/>
</dbReference>
<dbReference type="EC" id="2.7.11.1" evidence="17"/>
<keyword evidence="7 17" id="KW-0547">Nucleotide-binding</keyword>
<dbReference type="Pfam" id="PF00954">
    <property type="entry name" value="S_locus_glycop"/>
    <property type="match status" value="1"/>
</dbReference>
<evidence type="ECO:0000256" key="17">
    <source>
        <dbReference type="PIRNR" id="PIRNR000641"/>
    </source>
</evidence>
<evidence type="ECO:0000256" key="12">
    <source>
        <dbReference type="ARBA" id="ARBA00023157"/>
    </source>
</evidence>
<dbReference type="InterPro" id="IPR011009">
    <property type="entry name" value="Kinase-like_dom_sf"/>
</dbReference>
<keyword evidence="6 20" id="KW-0732">Signal</keyword>
<dbReference type="Proteomes" id="UP001314170">
    <property type="component" value="Unassembled WGS sequence"/>
</dbReference>
<evidence type="ECO:0000256" key="8">
    <source>
        <dbReference type="ARBA" id="ARBA00022777"/>
    </source>
</evidence>
<keyword evidence="12" id="KW-1015">Disulfide bond</keyword>
<dbReference type="FunFam" id="1.10.510.10:FF:000537">
    <property type="entry name" value="Putative receptor-like protein kinase"/>
    <property type="match status" value="1"/>
</dbReference>
<feature type="domain" description="Protein kinase" evidence="21">
    <location>
        <begin position="515"/>
        <end position="792"/>
    </location>
</feature>
<dbReference type="PROSITE" id="PS50927">
    <property type="entry name" value="BULB_LECTIN"/>
    <property type="match status" value="1"/>
</dbReference>
<dbReference type="FunFam" id="3.30.200.20:FF:000059">
    <property type="entry name" value="S-receptor-like serine/threonine-protein kinase"/>
    <property type="match status" value="1"/>
</dbReference>
<feature type="chain" id="PRO_5043539100" description="Receptor-like serine/threonine-protein kinase" evidence="20">
    <location>
        <begin position="20"/>
        <end position="796"/>
    </location>
</feature>
<dbReference type="EMBL" id="CAWUPB010001162">
    <property type="protein sequence ID" value="CAK7344501.1"/>
    <property type="molecule type" value="Genomic_DNA"/>
</dbReference>
<comment type="similarity">
    <text evidence="17">Belongs to the protein kinase superfamily. Ser/Thr protein kinase family.</text>
</comment>
<evidence type="ECO:0000256" key="13">
    <source>
        <dbReference type="ARBA" id="ARBA00023170"/>
    </source>
</evidence>
<evidence type="ECO:0000256" key="3">
    <source>
        <dbReference type="ARBA" id="ARBA00022536"/>
    </source>
</evidence>
<dbReference type="InterPro" id="IPR024171">
    <property type="entry name" value="SRK-like_kinase"/>
</dbReference>
<evidence type="ECO:0000256" key="6">
    <source>
        <dbReference type="ARBA" id="ARBA00022729"/>
    </source>
</evidence>
<comment type="catalytic activity">
    <reaction evidence="16 17">
        <text>L-seryl-[protein] + ATP = O-phospho-L-seryl-[protein] + ADP + H(+)</text>
        <dbReference type="Rhea" id="RHEA:17989"/>
        <dbReference type="Rhea" id="RHEA-COMP:9863"/>
        <dbReference type="Rhea" id="RHEA-COMP:11604"/>
        <dbReference type="ChEBI" id="CHEBI:15378"/>
        <dbReference type="ChEBI" id="CHEBI:29999"/>
        <dbReference type="ChEBI" id="CHEBI:30616"/>
        <dbReference type="ChEBI" id="CHEBI:83421"/>
        <dbReference type="ChEBI" id="CHEBI:456216"/>
        <dbReference type="EC" id="2.7.11.1"/>
    </reaction>
</comment>
<evidence type="ECO:0000313" key="24">
    <source>
        <dbReference type="EMBL" id="CAK7344501.1"/>
    </source>
</evidence>
<evidence type="ECO:0000256" key="5">
    <source>
        <dbReference type="ARBA" id="ARBA00022692"/>
    </source>
</evidence>
<evidence type="ECO:0000256" key="1">
    <source>
        <dbReference type="ARBA" id="ARBA00004479"/>
    </source>
</evidence>
<dbReference type="InterPro" id="IPR003609">
    <property type="entry name" value="Pan_app"/>
</dbReference>
<dbReference type="Pfam" id="PF00069">
    <property type="entry name" value="Pkinase"/>
    <property type="match status" value="1"/>
</dbReference>
<evidence type="ECO:0000256" key="7">
    <source>
        <dbReference type="ARBA" id="ARBA00022741"/>
    </source>
</evidence>
<dbReference type="GO" id="GO:0048544">
    <property type="term" value="P:recognition of pollen"/>
    <property type="evidence" value="ECO:0007669"/>
    <property type="project" value="InterPro"/>
</dbReference>
<feature type="transmembrane region" description="Helical" evidence="19">
    <location>
        <begin position="459"/>
        <end position="482"/>
    </location>
</feature>
<dbReference type="PANTHER" id="PTHR47974">
    <property type="entry name" value="OS07G0415500 PROTEIN"/>
    <property type="match status" value="1"/>
</dbReference>
<feature type="domain" description="Bulb-type lectin" evidence="22">
    <location>
        <begin position="17"/>
        <end position="148"/>
    </location>
</feature>
<evidence type="ECO:0000256" key="20">
    <source>
        <dbReference type="SAM" id="SignalP"/>
    </source>
</evidence>
<comment type="catalytic activity">
    <reaction evidence="15 17">
        <text>L-threonyl-[protein] + ATP = O-phospho-L-threonyl-[protein] + ADP + H(+)</text>
        <dbReference type="Rhea" id="RHEA:46608"/>
        <dbReference type="Rhea" id="RHEA-COMP:11060"/>
        <dbReference type="Rhea" id="RHEA-COMP:11605"/>
        <dbReference type="ChEBI" id="CHEBI:15378"/>
        <dbReference type="ChEBI" id="CHEBI:30013"/>
        <dbReference type="ChEBI" id="CHEBI:30616"/>
        <dbReference type="ChEBI" id="CHEBI:61977"/>
        <dbReference type="ChEBI" id="CHEBI:456216"/>
        <dbReference type="EC" id="2.7.11.1"/>
    </reaction>
</comment>
<dbReference type="InterPro" id="IPR036426">
    <property type="entry name" value="Bulb-type_lectin_dom_sf"/>
</dbReference>
<dbReference type="SMART" id="SM00220">
    <property type="entry name" value="S_TKc"/>
    <property type="match status" value="1"/>
</dbReference>
<dbReference type="CDD" id="cd00028">
    <property type="entry name" value="B_lectin"/>
    <property type="match status" value="1"/>
</dbReference>
<dbReference type="SUPFAM" id="SSF51110">
    <property type="entry name" value="alpha-D-mannose-specific plant lectins"/>
    <property type="match status" value="1"/>
</dbReference>
<feature type="domain" description="Apple" evidence="23">
    <location>
        <begin position="334"/>
        <end position="418"/>
    </location>
</feature>
<keyword evidence="11 19" id="KW-0472">Membrane</keyword>
<feature type="binding site" evidence="18">
    <location>
        <position position="543"/>
    </location>
    <ligand>
        <name>ATP</name>
        <dbReference type="ChEBI" id="CHEBI:30616"/>
    </ligand>
</feature>
<name>A0AAV1S238_9ROSI</name>
<gene>
    <name evidence="24" type="ORF">DCAF_LOCUS17821</name>
</gene>
<evidence type="ECO:0000313" key="25">
    <source>
        <dbReference type="Proteomes" id="UP001314170"/>
    </source>
</evidence>
<dbReference type="PROSITE" id="PS00108">
    <property type="entry name" value="PROTEIN_KINASE_ST"/>
    <property type="match status" value="1"/>
</dbReference>
<dbReference type="SUPFAM" id="SSF56112">
    <property type="entry name" value="Protein kinase-like (PK-like)"/>
    <property type="match status" value="1"/>
</dbReference>
<dbReference type="Gene3D" id="3.30.200.20">
    <property type="entry name" value="Phosphorylase Kinase, domain 1"/>
    <property type="match status" value="1"/>
</dbReference>
<keyword evidence="8 17" id="KW-0418">Kinase</keyword>
<dbReference type="AlphaFoldDB" id="A0AAV1S238"/>
<keyword evidence="4 17" id="KW-0808">Transferase</keyword>
<dbReference type="GO" id="GO:0005524">
    <property type="term" value="F:ATP binding"/>
    <property type="evidence" value="ECO:0007669"/>
    <property type="project" value="UniProtKB-UniRule"/>
</dbReference>
<keyword evidence="2 17" id="KW-0723">Serine/threonine-protein kinase</keyword>
<keyword evidence="5 19" id="KW-0812">Transmembrane</keyword>
<evidence type="ECO:0000256" key="9">
    <source>
        <dbReference type="ARBA" id="ARBA00022840"/>
    </source>
</evidence>
<dbReference type="Pfam" id="PF01453">
    <property type="entry name" value="B_lectin"/>
    <property type="match status" value="1"/>
</dbReference>
<comment type="caution">
    <text evidence="24">The sequence shown here is derived from an EMBL/GenBank/DDBJ whole genome shotgun (WGS) entry which is preliminary data.</text>
</comment>
<keyword evidence="3" id="KW-0245">EGF-like domain</keyword>
<protein>
    <recommendedName>
        <fullName evidence="17">Receptor-like serine/threonine-protein kinase</fullName>
        <ecNumber evidence="17">2.7.11.1</ecNumber>
    </recommendedName>
</protein>
<dbReference type="SMART" id="SM00108">
    <property type="entry name" value="B_lectin"/>
    <property type="match status" value="1"/>
</dbReference>
<evidence type="ECO:0000259" key="22">
    <source>
        <dbReference type="PROSITE" id="PS50927"/>
    </source>
</evidence>
<dbReference type="InterPro" id="IPR000719">
    <property type="entry name" value="Prot_kinase_dom"/>
</dbReference>
<dbReference type="PANTHER" id="PTHR47974:SF26">
    <property type="entry name" value="RECEPTOR-LIKE SERINE_THREONINE-PROTEIN KINASE"/>
    <property type="match status" value="1"/>
</dbReference>
<dbReference type="InterPro" id="IPR001480">
    <property type="entry name" value="Bulb-type_lectin_dom"/>
</dbReference>
<keyword evidence="25" id="KW-1185">Reference proteome</keyword>
<dbReference type="InterPro" id="IPR017441">
    <property type="entry name" value="Protein_kinase_ATP_BS"/>
</dbReference>
<evidence type="ECO:0000256" key="14">
    <source>
        <dbReference type="ARBA" id="ARBA00023180"/>
    </source>
</evidence>
<reference evidence="24 25" key="1">
    <citation type="submission" date="2024-01" db="EMBL/GenBank/DDBJ databases">
        <authorList>
            <person name="Waweru B."/>
        </authorList>
    </citation>
    <scope>NUCLEOTIDE SEQUENCE [LARGE SCALE GENOMIC DNA]</scope>
</reference>
<accession>A0AAV1S238</accession>
<evidence type="ECO:0000259" key="21">
    <source>
        <dbReference type="PROSITE" id="PS50011"/>
    </source>
</evidence>
<evidence type="ECO:0000256" key="19">
    <source>
        <dbReference type="SAM" id="Phobius"/>
    </source>
</evidence>
<dbReference type="GO" id="GO:0016020">
    <property type="term" value="C:membrane"/>
    <property type="evidence" value="ECO:0007669"/>
    <property type="project" value="UniProtKB-SubCell"/>
</dbReference>
<dbReference type="PROSITE" id="PS50948">
    <property type="entry name" value="PAN"/>
    <property type="match status" value="1"/>
</dbReference>
<evidence type="ECO:0000256" key="4">
    <source>
        <dbReference type="ARBA" id="ARBA00022679"/>
    </source>
</evidence>
<dbReference type="InterPro" id="IPR008271">
    <property type="entry name" value="Ser/Thr_kinase_AS"/>
</dbReference>
<keyword evidence="13" id="KW-0675">Receptor</keyword>
<dbReference type="InterPro" id="IPR000858">
    <property type="entry name" value="S_locus_glycoprot_dom"/>
</dbReference>
<evidence type="ECO:0000256" key="2">
    <source>
        <dbReference type="ARBA" id="ARBA00022527"/>
    </source>
</evidence>
<dbReference type="Gene3D" id="1.10.510.10">
    <property type="entry name" value="Transferase(Phosphotransferase) domain 1"/>
    <property type="match status" value="1"/>
</dbReference>
<evidence type="ECO:0000256" key="10">
    <source>
        <dbReference type="ARBA" id="ARBA00022989"/>
    </source>
</evidence>